<gene>
    <name evidence="2" type="ORF">PR048_006829</name>
</gene>
<evidence type="ECO:0000313" key="2">
    <source>
        <dbReference type="EMBL" id="KAJ8894217.1"/>
    </source>
</evidence>
<sequence length="742" mass="81851">MTPNDPNLTPDDSEKNSTTTTTSHDLPVAITWKLGDWLVGVCTISSRERLMVSASFCFFASNSYSASAMSSGTPELMVATAVSSTSPRVVPRTSLSILPVSLASEPTSPTGLPESLPEPLHRHQCHFCDKAFTFDHNVIQGHGVNVKVTCTHYGGSSLKRNTLAEFDGFFSRFCFQCHSRSWGHSRLWNQGKRHLHPVWLQRWLTAPRWLTGYGRGARGLPTDLFLVMGRENAARVKHFHVTPQIRPLSGGFRTHSPDPLNCLRGECSSVYEVKHSGSYLLVATGHIKLLCLASRRRRSMVEHFAVLLDPATAGWRQAGFHVPAGAKYSPRVYKLNSLFPKRRSTCGLALIAASSIHRRVLRAKRCVAAAEALCAFYTKTVDPGQLKPKDHFCSLVHTARGLRGRSPRKPADQRQRPARFLHARIRERPRRKSNHERLLPPRSVELYWSAFASTHRTATSERAAVADDQPDVAEELAVRTNDLLGKDRRPVCWRFLGRRRLQSPGDTRGAPTAPFPDSAAGWDRVSTPRNPNNPHTAVISSPNLQVKVPFPPSPPLPHHEAGQTSLSEDEAKLPSTRRLLLTSKQAAGFEGGRETGLPRETPPVNGTVRHVSPRAKIPATPPEIERNSPSWEALQRSIGKALREYAVPCWGAGQSTADLRPSPSLGRGCPSTSRRRRCVRPVPRGLPATPRSGQSRVVAIISANPRENPSTNGIVRHDSNMRESGANRPGIEPGSPWWGRAG</sequence>
<dbReference type="EMBL" id="JARBHB010000002">
    <property type="protein sequence ID" value="KAJ8894217.1"/>
    <property type="molecule type" value="Genomic_DNA"/>
</dbReference>
<evidence type="ECO:0000313" key="3">
    <source>
        <dbReference type="Proteomes" id="UP001159363"/>
    </source>
</evidence>
<feature type="compositionally biased region" description="Polar residues" evidence="1">
    <location>
        <begin position="527"/>
        <end position="544"/>
    </location>
</feature>
<accession>A0ABQ9ICM7</accession>
<protein>
    <recommendedName>
        <fullName evidence="4">C2H2-type domain-containing protein</fullName>
    </recommendedName>
</protein>
<organism evidence="2 3">
    <name type="scientific">Dryococelus australis</name>
    <dbReference type="NCBI Taxonomy" id="614101"/>
    <lineage>
        <taxon>Eukaryota</taxon>
        <taxon>Metazoa</taxon>
        <taxon>Ecdysozoa</taxon>
        <taxon>Arthropoda</taxon>
        <taxon>Hexapoda</taxon>
        <taxon>Insecta</taxon>
        <taxon>Pterygota</taxon>
        <taxon>Neoptera</taxon>
        <taxon>Polyneoptera</taxon>
        <taxon>Phasmatodea</taxon>
        <taxon>Verophasmatodea</taxon>
        <taxon>Anareolatae</taxon>
        <taxon>Phasmatidae</taxon>
        <taxon>Eurycanthinae</taxon>
        <taxon>Dryococelus</taxon>
    </lineage>
</organism>
<feature type="region of interest" description="Disordered" evidence="1">
    <location>
        <begin position="705"/>
        <end position="742"/>
    </location>
</feature>
<comment type="caution">
    <text evidence="2">The sequence shown here is derived from an EMBL/GenBank/DDBJ whole genome shotgun (WGS) entry which is preliminary data.</text>
</comment>
<feature type="region of interest" description="Disordered" evidence="1">
    <location>
        <begin position="501"/>
        <end position="571"/>
    </location>
</feature>
<proteinExistence type="predicted"/>
<keyword evidence="3" id="KW-1185">Reference proteome</keyword>
<reference evidence="2 3" key="1">
    <citation type="submission" date="2023-02" db="EMBL/GenBank/DDBJ databases">
        <title>LHISI_Scaffold_Assembly.</title>
        <authorList>
            <person name="Stuart O.P."/>
            <person name="Cleave R."/>
            <person name="Magrath M.J.L."/>
            <person name="Mikheyev A.S."/>
        </authorList>
    </citation>
    <scope>NUCLEOTIDE SEQUENCE [LARGE SCALE GENOMIC DNA]</scope>
    <source>
        <strain evidence="2">Daus_M_001</strain>
        <tissue evidence="2">Leg muscle</tissue>
    </source>
</reference>
<feature type="compositionally biased region" description="Basic residues" evidence="1">
    <location>
        <begin position="416"/>
        <end position="434"/>
    </location>
</feature>
<evidence type="ECO:0000256" key="1">
    <source>
        <dbReference type="SAM" id="MobiDB-lite"/>
    </source>
</evidence>
<name>A0ABQ9ICM7_9NEOP</name>
<feature type="region of interest" description="Disordered" evidence="1">
    <location>
        <begin position="403"/>
        <end position="438"/>
    </location>
</feature>
<dbReference type="Proteomes" id="UP001159363">
    <property type="component" value="Chromosome 2"/>
</dbReference>
<evidence type="ECO:0008006" key="4">
    <source>
        <dbReference type="Google" id="ProtNLM"/>
    </source>
</evidence>
<feature type="region of interest" description="Disordered" evidence="1">
    <location>
        <begin position="588"/>
        <end position="609"/>
    </location>
</feature>
<feature type="region of interest" description="Disordered" evidence="1">
    <location>
        <begin position="1"/>
        <end position="22"/>
    </location>
</feature>